<dbReference type="GO" id="GO:0008616">
    <property type="term" value="P:tRNA queuosine(34) biosynthetic process"/>
    <property type="evidence" value="ECO:0007669"/>
    <property type="project" value="UniProtKB-UniRule"/>
</dbReference>
<dbReference type="STRING" id="1235802.C823_04193"/>
<dbReference type="HOGENOM" id="CLU_088177_1_0_9"/>
<dbReference type="GO" id="GO:0052693">
    <property type="term" value="F:epoxyqueuosine reductase activity"/>
    <property type="evidence" value="ECO:0007669"/>
    <property type="project" value="UniProtKB-UniRule"/>
</dbReference>
<evidence type="ECO:0000256" key="11">
    <source>
        <dbReference type="ARBA" id="ARBA00023004"/>
    </source>
</evidence>
<proteinExistence type="inferred from homology"/>
<feature type="binding site" evidence="17">
    <location>
        <position position="41"/>
    </location>
    <ligand>
        <name>[4Fe-4S] cluster</name>
        <dbReference type="ChEBI" id="CHEBI:49883"/>
    </ligand>
</feature>
<evidence type="ECO:0000256" key="9">
    <source>
        <dbReference type="ARBA" id="ARBA00022785"/>
    </source>
</evidence>
<evidence type="ECO:0000256" key="13">
    <source>
        <dbReference type="ARBA" id="ARBA00023157"/>
    </source>
</evidence>
<keyword evidence="6 17" id="KW-0004">4Fe-4S</keyword>
<protein>
    <recommendedName>
        <fullName evidence="5 17">Epoxyqueuosine reductase QueH</fullName>
        <ecNumber evidence="4 17">1.17.99.6</ecNumber>
    </recommendedName>
    <alternativeName>
        <fullName evidence="15 17">Queuosine biosynthesis protein QueH</fullName>
    </alternativeName>
</protein>
<keyword evidence="8 17" id="KW-0479">Metal-binding</keyword>
<evidence type="ECO:0000256" key="1">
    <source>
        <dbReference type="ARBA" id="ARBA00002268"/>
    </source>
</evidence>
<evidence type="ECO:0000256" key="17">
    <source>
        <dbReference type="HAMAP-Rule" id="MF_02089"/>
    </source>
</evidence>
<dbReference type="AlphaFoldDB" id="N2A7P7"/>
<keyword evidence="9 17" id="KW-0671">Queuosine biosynthesis</keyword>
<comment type="caution">
    <text evidence="18">The sequence shown here is derived from an EMBL/GenBank/DDBJ whole genome shotgun (WGS) entry which is preliminary data.</text>
</comment>
<dbReference type="GO" id="GO:0051539">
    <property type="term" value="F:4 iron, 4 sulfur cluster binding"/>
    <property type="evidence" value="ECO:0007669"/>
    <property type="project" value="UniProtKB-UniRule"/>
</dbReference>
<evidence type="ECO:0000256" key="2">
    <source>
        <dbReference type="ARBA" id="ARBA00004691"/>
    </source>
</evidence>
<dbReference type="HAMAP" id="MF_02089">
    <property type="entry name" value="QueH"/>
    <property type="match status" value="1"/>
</dbReference>
<evidence type="ECO:0000256" key="3">
    <source>
        <dbReference type="ARBA" id="ARBA00008207"/>
    </source>
</evidence>
<keyword evidence="19" id="KW-1185">Reference proteome</keyword>
<dbReference type="GO" id="GO:0046872">
    <property type="term" value="F:metal ion binding"/>
    <property type="evidence" value="ECO:0007669"/>
    <property type="project" value="UniProtKB-KW"/>
</dbReference>
<accession>N2A7P7</accession>
<dbReference type="EMBL" id="AQFT01000124">
    <property type="protein sequence ID" value="EMZ22105.1"/>
    <property type="molecule type" value="Genomic_DNA"/>
</dbReference>
<keyword evidence="11 17" id="KW-0408">Iron</keyword>
<evidence type="ECO:0000313" key="18">
    <source>
        <dbReference type="EMBL" id="EMZ22105.1"/>
    </source>
</evidence>
<feature type="binding site" evidence="17">
    <location>
        <position position="42"/>
    </location>
    <ligand>
        <name>[4Fe-4S] cluster</name>
        <dbReference type="ChEBI" id="CHEBI:49883"/>
    </ligand>
</feature>
<comment type="similarity">
    <text evidence="3 17">Belongs to the QueH family.</text>
</comment>
<gene>
    <name evidence="17" type="primary">queH</name>
    <name evidence="18" type="ORF">C823_04193</name>
</gene>
<keyword evidence="13 17" id="KW-1015">Disulfide bond</keyword>
<feature type="binding site" evidence="17">
    <location>
        <position position="123"/>
    </location>
    <ligand>
        <name>[4Fe-4S] cluster</name>
        <dbReference type="ChEBI" id="CHEBI:49883"/>
    </ligand>
</feature>
<evidence type="ECO:0000256" key="16">
    <source>
        <dbReference type="ARBA" id="ARBA00047415"/>
    </source>
</evidence>
<evidence type="ECO:0000256" key="15">
    <source>
        <dbReference type="ARBA" id="ARBA00031446"/>
    </source>
</evidence>
<dbReference type="PANTHER" id="PTHR36701">
    <property type="entry name" value="EPOXYQUEUOSINE REDUCTASE QUEH"/>
    <property type="match status" value="1"/>
</dbReference>
<organism evidence="18 19">
    <name type="scientific">Eubacterium plexicaudatum ASF492</name>
    <dbReference type="NCBI Taxonomy" id="1235802"/>
    <lineage>
        <taxon>Bacteria</taxon>
        <taxon>Bacillati</taxon>
        <taxon>Bacillota</taxon>
        <taxon>Clostridia</taxon>
        <taxon>Eubacteriales</taxon>
        <taxon>Eubacteriaceae</taxon>
        <taxon>Eubacterium</taxon>
    </lineage>
</organism>
<keyword evidence="7 17" id="KW-0819">tRNA processing</keyword>
<keyword evidence="12 17" id="KW-0411">Iron-sulfur</keyword>
<dbReference type="eggNOG" id="COG1636">
    <property type="taxonomic scope" value="Bacteria"/>
</dbReference>
<dbReference type="Pfam" id="PF02677">
    <property type="entry name" value="QueH"/>
    <property type="match status" value="1"/>
</dbReference>
<feature type="disulfide bond" description="Redox-active" evidence="17">
    <location>
        <begin position="205"/>
        <end position="207"/>
    </location>
</feature>
<feature type="binding site" evidence="17">
    <location>
        <position position="126"/>
    </location>
    <ligand>
        <name>[4Fe-4S] cluster</name>
        <dbReference type="ChEBI" id="CHEBI:49883"/>
    </ligand>
</feature>
<dbReference type="EC" id="1.17.99.6" evidence="4 17"/>
<comment type="catalytic activity">
    <reaction evidence="16 17">
        <text>epoxyqueuosine(34) in tRNA + AH2 = queuosine(34) in tRNA + A + H2O</text>
        <dbReference type="Rhea" id="RHEA:32159"/>
        <dbReference type="Rhea" id="RHEA-COMP:18571"/>
        <dbReference type="Rhea" id="RHEA-COMP:18582"/>
        <dbReference type="ChEBI" id="CHEBI:13193"/>
        <dbReference type="ChEBI" id="CHEBI:15377"/>
        <dbReference type="ChEBI" id="CHEBI:17499"/>
        <dbReference type="ChEBI" id="CHEBI:194431"/>
        <dbReference type="ChEBI" id="CHEBI:194443"/>
        <dbReference type="EC" id="1.17.99.6"/>
    </reaction>
</comment>
<sequence length="231" mass="27222">MHKERMMHTAMNKRNYQKELEAKISFHAGRGEVPSLLLHSCCAPCSSYVLEYLSQYFHITVLYYNPNIYPEEEYHHRVLEQQRFIGQFPMKYPVSFIEGTYDTKRFYQMAAGMERLPEGGARCMACYELRLREAAEYAKRLGLSYFTTTLSISPMKDAQKLNEIGERLAKEYGVAYLHSDFKKKNGYLRSVQISKEYGMYRQDYCGCIFSMNQKSVNPLESIQTYEEREER</sequence>
<dbReference type="UniPathway" id="UPA00392"/>
<evidence type="ECO:0000256" key="10">
    <source>
        <dbReference type="ARBA" id="ARBA00023002"/>
    </source>
</evidence>
<evidence type="ECO:0000256" key="7">
    <source>
        <dbReference type="ARBA" id="ARBA00022694"/>
    </source>
</evidence>
<comment type="function">
    <text evidence="1 17">Catalyzes the conversion of epoxyqueuosine (oQ) to queuosine (Q), which is a hypermodified base found in the wobble positions of tRNA(Asp), tRNA(Asn), tRNA(His) and tRNA(Tyr).</text>
</comment>
<comment type="pathway">
    <text evidence="2 17">tRNA modification; tRNA-queuosine biosynthesis.</text>
</comment>
<evidence type="ECO:0000256" key="4">
    <source>
        <dbReference type="ARBA" id="ARBA00012622"/>
    </source>
</evidence>
<evidence type="ECO:0000256" key="8">
    <source>
        <dbReference type="ARBA" id="ARBA00022723"/>
    </source>
</evidence>
<evidence type="ECO:0000256" key="14">
    <source>
        <dbReference type="ARBA" id="ARBA00023284"/>
    </source>
</evidence>
<name>N2A7P7_9FIRM</name>
<reference evidence="18 19" key="1">
    <citation type="journal article" date="2014" name="Genome Announc.">
        <title>Draft genome sequences of the altered schaedler flora, a defined bacterial community from gnotobiotic mice.</title>
        <authorList>
            <person name="Wannemuehler M.J."/>
            <person name="Overstreet A.M."/>
            <person name="Ward D.V."/>
            <person name="Phillips G.J."/>
        </authorList>
    </citation>
    <scope>NUCLEOTIDE SEQUENCE [LARGE SCALE GENOMIC DNA]</scope>
    <source>
        <strain evidence="18 19">ASF492</strain>
    </source>
</reference>
<evidence type="ECO:0000256" key="6">
    <source>
        <dbReference type="ARBA" id="ARBA00022485"/>
    </source>
</evidence>
<evidence type="ECO:0000256" key="12">
    <source>
        <dbReference type="ARBA" id="ARBA00023014"/>
    </source>
</evidence>
<keyword evidence="10 17" id="KW-0560">Oxidoreductase</keyword>
<dbReference type="PANTHER" id="PTHR36701:SF1">
    <property type="entry name" value="EPOXYQUEUOSINE REDUCTASE QUEH"/>
    <property type="match status" value="1"/>
</dbReference>
<dbReference type="PATRIC" id="fig|1235802.3.peg.4456"/>
<evidence type="ECO:0000256" key="5">
    <source>
        <dbReference type="ARBA" id="ARBA00016895"/>
    </source>
</evidence>
<dbReference type="Proteomes" id="UP000012589">
    <property type="component" value="Unassembled WGS sequence"/>
</dbReference>
<dbReference type="InterPro" id="IPR003828">
    <property type="entry name" value="QueH"/>
</dbReference>
<keyword evidence="14 17" id="KW-0676">Redox-active center</keyword>
<evidence type="ECO:0000313" key="19">
    <source>
        <dbReference type="Proteomes" id="UP000012589"/>
    </source>
</evidence>